<dbReference type="AlphaFoldDB" id="A0A7J9NWR0"/>
<sequence>MLGKMKNGVYVPVSENGPENRLQCPACGKVLLTGGCDCTAYTGVKIDSDHILKIEEIIQILRASGYHPAKFGLQGKHKFHYSDIMVKHDTPGFQNSITLINEEPPIEELRKRTFALSMVKMFVGYIVDYDAIDVSKSEAVDFIVEHYGYVTVYSKRRLYNYYPKTDTFIPLNHVNLRTVTSDKMKNQTYYKVCKLEPKEDVK</sequence>
<accession>A0A7J9NWR0</accession>
<organism evidence="1 2">
    <name type="scientific">Methanococcus maripaludis</name>
    <name type="common">Methanococcus deltae</name>
    <dbReference type="NCBI Taxonomy" id="39152"/>
    <lineage>
        <taxon>Archaea</taxon>
        <taxon>Methanobacteriati</taxon>
        <taxon>Methanobacteriota</taxon>
        <taxon>Methanomada group</taxon>
        <taxon>Methanococci</taxon>
        <taxon>Methanococcales</taxon>
        <taxon>Methanococcaceae</taxon>
        <taxon>Methanococcus</taxon>
    </lineage>
</organism>
<reference evidence="1 2" key="1">
    <citation type="submission" date="2020-07" db="EMBL/GenBank/DDBJ databases">
        <title>Genomic Encyclopedia of Type Strains, Phase IV (KMG-V): Genome sequencing to study the core and pangenomes of soil and plant-associated prokaryotes.</title>
        <authorList>
            <person name="Whitman W."/>
        </authorList>
    </citation>
    <scope>NUCLEOTIDE SEQUENCE [LARGE SCALE GENOMIC DNA]</scope>
    <source>
        <strain evidence="1 2">A1</strain>
    </source>
</reference>
<name>A0A7J9NWR0_METMI</name>
<evidence type="ECO:0000313" key="1">
    <source>
        <dbReference type="EMBL" id="MBA2851741.1"/>
    </source>
</evidence>
<protein>
    <submittedName>
        <fullName evidence="1">Uncharacterized protein</fullName>
    </submittedName>
</protein>
<evidence type="ECO:0000313" key="2">
    <source>
        <dbReference type="Proteomes" id="UP000564425"/>
    </source>
</evidence>
<proteinExistence type="predicted"/>
<comment type="caution">
    <text evidence="1">The sequence shown here is derived from an EMBL/GenBank/DDBJ whole genome shotgun (WGS) entry which is preliminary data.</text>
</comment>
<gene>
    <name evidence="1" type="ORF">HNP86_001900</name>
</gene>
<dbReference type="RefSeq" id="WP_181501563.1">
    <property type="nucleotide sequence ID" value="NZ_JACDUH010000003.1"/>
</dbReference>
<dbReference type="EMBL" id="JACDUH010000003">
    <property type="protein sequence ID" value="MBA2851741.1"/>
    <property type="molecule type" value="Genomic_DNA"/>
</dbReference>
<dbReference type="Proteomes" id="UP000564425">
    <property type="component" value="Unassembled WGS sequence"/>
</dbReference>